<organism evidence="2 3">
    <name type="scientific">Acetobacter nitrogenifigens DSM 23921 = NBRC 105050</name>
    <dbReference type="NCBI Taxonomy" id="1120919"/>
    <lineage>
        <taxon>Bacteria</taxon>
        <taxon>Pseudomonadati</taxon>
        <taxon>Pseudomonadota</taxon>
        <taxon>Alphaproteobacteria</taxon>
        <taxon>Acetobacterales</taxon>
        <taxon>Acetobacteraceae</taxon>
        <taxon>Acetobacter</taxon>
    </lineage>
</organism>
<dbReference type="Proteomes" id="UP000321635">
    <property type="component" value="Unassembled WGS sequence"/>
</dbReference>
<keyword evidence="3" id="KW-1185">Reference proteome</keyword>
<protein>
    <submittedName>
        <fullName evidence="2">Uncharacterized protein</fullName>
    </submittedName>
</protein>
<gene>
    <name evidence="2" type="ORF">ANI02nite_02840</name>
</gene>
<accession>A0A511X637</accession>
<evidence type="ECO:0000313" key="2">
    <source>
        <dbReference type="EMBL" id="GEN58400.1"/>
    </source>
</evidence>
<reference evidence="2 3" key="1">
    <citation type="submission" date="2019-07" db="EMBL/GenBank/DDBJ databases">
        <title>Whole genome shotgun sequence of Acetobacter nitrogenifigens NBRC 105050.</title>
        <authorList>
            <person name="Hosoyama A."/>
            <person name="Uohara A."/>
            <person name="Ohji S."/>
            <person name="Ichikawa N."/>
        </authorList>
    </citation>
    <scope>NUCLEOTIDE SEQUENCE [LARGE SCALE GENOMIC DNA]</scope>
    <source>
        <strain evidence="2 3">NBRC 105050</strain>
    </source>
</reference>
<dbReference type="EMBL" id="BJYF01000001">
    <property type="protein sequence ID" value="GEN58400.1"/>
    <property type="molecule type" value="Genomic_DNA"/>
</dbReference>
<name>A0A511X637_9PROT</name>
<proteinExistence type="predicted"/>
<sequence length="351" mass="35912">MALSVVAVTPMPGGERAALSTLDARRQDMARHGWVVSWSRASAWGGLIIRRATLRNVRISGVLDGKRVLYAAERLDISTDLLRSHRVSVAPEGAQAVALFARPSPGDAEGVLFAARITSDGAQLVLHRAASADGVGAAVTASNLALEIERSPVSSKLIAFGLRGLDARLAWGNANGGLAGDISVKRLNLPVALPGLGKQVDGLRVAASIGGNESSQVVLLHLARGTVGPVNMRLSGRLVRGLDWTGDFDLVGVGLAAAVRRAAAGGAASPALARVVSLLDRELADFQGSDATAPPVTVAAAGDGGRRAAPSESGESGALISVPLRLRGGMWMLGAVPLADLSAAFDATPPH</sequence>
<evidence type="ECO:0000313" key="3">
    <source>
        <dbReference type="Proteomes" id="UP000321635"/>
    </source>
</evidence>
<feature type="region of interest" description="Disordered" evidence="1">
    <location>
        <begin position="294"/>
        <end position="314"/>
    </location>
</feature>
<comment type="caution">
    <text evidence="2">The sequence shown here is derived from an EMBL/GenBank/DDBJ whole genome shotgun (WGS) entry which is preliminary data.</text>
</comment>
<evidence type="ECO:0000256" key="1">
    <source>
        <dbReference type="SAM" id="MobiDB-lite"/>
    </source>
</evidence>
<dbReference type="AlphaFoldDB" id="A0A511X637"/>